<comment type="catalytic activity">
    <reaction evidence="6">
        <text>2 a quinone + NADH + H(+) = 2 a 1,4-benzosemiquinone + NAD(+)</text>
        <dbReference type="Rhea" id="RHEA:65952"/>
        <dbReference type="ChEBI" id="CHEBI:15378"/>
        <dbReference type="ChEBI" id="CHEBI:57540"/>
        <dbReference type="ChEBI" id="CHEBI:57945"/>
        <dbReference type="ChEBI" id="CHEBI:132124"/>
        <dbReference type="ChEBI" id="CHEBI:134225"/>
    </reaction>
</comment>
<dbReference type="PANTHER" id="PTHR43741:SF7">
    <property type="entry name" value="FMN-DEPENDENT NADH:QUINONE OXIDOREDUCTASE"/>
    <property type="match status" value="1"/>
</dbReference>
<comment type="caution">
    <text evidence="8">The sequence shown here is derived from an EMBL/GenBank/DDBJ whole genome shotgun (WGS) entry which is preliminary data.</text>
</comment>
<dbReference type="Gene3D" id="3.40.50.360">
    <property type="match status" value="1"/>
</dbReference>
<dbReference type="EC" id="1.6.5.-" evidence="6"/>
<evidence type="ECO:0000256" key="2">
    <source>
        <dbReference type="ARBA" id="ARBA00022643"/>
    </source>
</evidence>
<evidence type="ECO:0000256" key="1">
    <source>
        <dbReference type="ARBA" id="ARBA00022630"/>
    </source>
</evidence>
<dbReference type="InterPro" id="IPR050104">
    <property type="entry name" value="FMN-dep_NADH:Q_OxRdtase_AzoR1"/>
</dbReference>
<feature type="binding site" evidence="6">
    <location>
        <begin position="147"/>
        <end position="150"/>
    </location>
    <ligand>
        <name>FMN</name>
        <dbReference type="ChEBI" id="CHEBI:58210"/>
    </ligand>
</feature>
<dbReference type="Proteomes" id="UP001596527">
    <property type="component" value="Unassembled WGS sequence"/>
</dbReference>
<comment type="catalytic activity">
    <reaction evidence="5">
        <text>N,N-dimethyl-1,4-phenylenediamine + anthranilate + 2 NAD(+) = 2-(4-dimethylaminophenyl)diazenylbenzoate + 2 NADH + 2 H(+)</text>
        <dbReference type="Rhea" id="RHEA:55872"/>
        <dbReference type="ChEBI" id="CHEBI:15378"/>
        <dbReference type="ChEBI" id="CHEBI:15783"/>
        <dbReference type="ChEBI" id="CHEBI:16567"/>
        <dbReference type="ChEBI" id="CHEBI:57540"/>
        <dbReference type="ChEBI" id="CHEBI:57945"/>
        <dbReference type="ChEBI" id="CHEBI:71579"/>
        <dbReference type="EC" id="1.7.1.17"/>
    </reaction>
    <physiologicalReaction direction="right-to-left" evidence="5">
        <dbReference type="Rhea" id="RHEA:55874"/>
    </physiologicalReaction>
</comment>
<comment type="function">
    <text evidence="6">Also exhibits azoreductase activity. Catalyzes the reductive cleavage of the azo bond in aromatic azo compounds to the corresponding amines.</text>
</comment>
<dbReference type="Pfam" id="PF02525">
    <property type="entry name" value="Flavodoxin_2"/>
    <property type="match status" value="1"/>
</dbReference>
<dbReference type="InterPro" id="IPR029039">
    <property type="entry name" value="Flavoprotein-like_sf"/>
</dbReference>
<dbReference type="RefSeq" id="WP_291497801.1">
    <property type="nucleotide sequence ID" value="NZ_JBHTEF010000001.1"/>
</dbReference>
<name>A0ABW2SHW8_9ACTO</name>
<dbReference type="PANTHER" id="PTHR43741">
    <property type="entry name" value="FMN-DEPENDENT NADH-AZOREDUCTASE 1"/>
    <property type="match status" value="1"/>
</dbReference>
<keyword evidence="2 6" id="KW-0288">FMN</keyword>
<dbReference type="HAMAP" id="MF_01216">
    <property type="entry name" value="Azoreductase_type1"/>
    <property type="match status" value="1"/>
</dbReference>
<dbReference type="InterPro" id="IPR003680">
    <property type="entry name" value="Flavodoxin_fold"/>
</dbReference>
<comment type="function">
    <text evidence="6">Quinone reductase that provides resistance to thiol-specific stress caused by electrophilic quinones.</text>
</comment>
<keyword evidence="1 6" id="KW-0285">Flavoprotein</keyword>
<evidence type="ECO:0000256" key="5">
    <source>
        <dbReference type="ARBA" id="ARBA00048542"/>
    </source>
</evidence>
<evidence type="ECO:0000256" key="4">
    <source>
        <dbReference type="ARBA" id="ARBA00023027"/>
    </source>
</evidence>
<dbReference type="EC" id="1.7.1.17" evidence="6"/>
<protein>
    <recommendedName>
        <fullName evidence="6">FMN dependent NADH:quinone oxidoreductase</fullName>
        <ecNumber evidence="6">1.6.5.-</ecNumber>
    </recommendedName>
    <alternativeName>
        <fullName evidence="6">Azo-dye reductase</fullName>
    </alternativeName>
    <alternativeName>
        <fullName evidence="6">FMN-dependent NADH-azo compound oxidoreductase</fullName>
    </alternativeName>
    <alternativeName>
        <fullName evidence="6">FMN-dependent NADH-azoreductase</fullName>
        <ecNumber evidence="6">1.7.1.17</ecNumber>
    </alternativeName>
</protein>
<accession>A0ABW2SHW8</accession>
<dbReference type="SUPFAM" id="SSF52218">
    <property type="entry name" value="Flavoproteins"/>
    <property type="match status" value="1"/>
</dbReference>
<evidence type="ECO:0000256" key="6">
    <source>
        <dbReference type="HAMAP-Rule" id="MF_01216"/>
    </source>
</evidence>
<evidence type="ECO:0000313" key="8">
    <source>
        <dbReference type="EMBL" id="MFC7579715.1"/>
    </source>
</evidence>
<feature type="domain" description="Flavodoxin-like fold" evidence="7">
    <location>
        <begin position="3"/>
        <end position="201"/>
    </location>
</feature>
<evidence type="ECO:0000313" key="9">
    <source>
        <dbReference type="Proteomes" id="UP001596527"/>
    </source>
</evidence>
<sequence>MARVLVVRAHPLNAQASRTMRLADGFVRAYRAANPDDEISDLRLYNVAVPEIDLDLLNGWRELSAGTPFVHLNLNEQAKITLFNNYTDQFMAADKLVIANPLWNLQVPTRLKAWLDTTCVAGTSFRYTDTGASEGLVHDKKALHIQTSGGVFAHRDPASVYVRSLLQFLGITDVTDISAEGMDHDPEHAEDILDDAMRRLVAFARTF</sequence>
<comment type="subunit">
    <text evidence="6">Homodimer.</text>
</comment>
<proteinExistence type="inferred from homology"/>
<organism evidence="8 9">
    <name type="scientific">Schaalia naturae</name>
    <dbReference type="NCBI Taxonomy" id="635203"/>
    <lineage>
        <taxon>Bacteria</taxon>
        <taxon>Bacillati</taxon>
        <taxon>Actinomycetota</taxon>
        <taxon>Actinomycetes</taxon>
        <taxon>Actinomycetales</taxon>
        <taxon>Actinomycetaceae</taxon>
        <taxon>Schaalia</taxon>
    </lineage>
</organism>
<evidence type="ECO:0000256" key="3">
    <source>
        <dbReference type="ARBA" id="ARBA00023002"/>
    </source>
</evidence>
<reference evidence="9" key="1">
    <citation type="journal article" date="2019" name="Int. J. Syst. Evol. Microbiol.">
        <title>The Global Catalogue of Microorganisms (GCM) 10K type strain sequencing project: providing services to taxonomists for standard genome sequencing and annotation.</title>
        <authorList>
            <consortium name="The Broad Institute Genomics Platform"/>
            <consortium name="The Broad Institute Genome Sequencing Center for Infectious Disease"/>
            <person name="Wu L."/>
            <person name="Ma J."/>
        </authorList>
    </citation>
    <scope>NUCLEOTIDE SEQUENCE [LARGE SCALE GENOMIC DNA]</scope>
    <source>
        <strain evidence="9">CCUG 56698</strain>
    </source>
</reference>
<dbReference type="EMBL" id="JBHTEF010000001">
    <property type="protein sequence ID" value="MFC7579715.1"/>
    <property type="molecule type" value="Genomic_DNA"/>
</dbReference>
<comment type="caution">
    <text evidence="6">Lacks conserved residue(s) required for the propagation of feature annotation.</text>
</comment>
<keyword evidence="9" id="KW-1185">Reference proteome</keyword>
<comment type="similarity">
    <text evidence="6">Belongs to the azoreductase type 1 family.</text>
</comment>
<keyword evidence="3 6" id="KW-0560">Oxidoreductase</keyword>
<comment type="cofactor">
    <cofactor evidence="6">
        <name>FMN</name>
        <dbReference type="ChEBI" id="CHEBI:58210"/>
    </cofactor>
    <text evidence="6">Binds 1 FMN per subunit.</text>
</comment>
<gene>
    <name evidence="6" type="primary">azoR</name>
    <name evidence="8" type="ORF">ACFQWG_00500</name>
</gene>
<dbReference type="InterPro" id="IPR023048">
    <property type="entry name" value="NADH:quinone_OxRdtase_FMN_depd"/>
</dbReference>
<keyword evidence="4 6" id="KW-0520">NAD</keyword>
<evidence type="ECO:0000259" key="7">
    <source>
        <dbReference type="Pfam" id="PF02525"/>
    </source>
</evidence>